<proteinExistence type="predicted"/>
<sequence length="392" mass="44384">MSTVLQKPLLIAAIGMDNKTREVLRMSFQGPGKNCCFLVEENTSEAIIFNMDSPNAMELWTTYRNEYPNKPTIVMALKKPDIENINFVGKPVRIEQLIAEINTIKKDIEALKEEAEGMDIILETTTPDNVNTVTRSDKIEEPSVSAVSFQKLPELDHEFCGSNPDIDLSNTDKHKNIFYHTYDFLQARLQWAAESAKKEGVALQISIKVGNDWKVIIFLPKSGRVINSLSDFQLRVVCTAPKYCTTVKIRLYTSMDSNNLEERANHHGSTENFDSFMWKIALWTARGRLPSGTSLTTPVKLKHWPNLTRVQNIPNIMRIATLLGDQPRPLPLVAKVLNIPQRHVFSFYTAMHSIKLAEPVNSCQVDSSNIPVTKNKQRSLFGRILKRLTGKN</sequence>
<reference evidence="1" key="1">
    <citation type="submission" date="2018-06" db="EMBL/GenBank/DDBJ databases">
        <authorList>
            <person name="Zhirakovskaya E."/>
        </authorList>
    </citation>
    <scope>NUCLEOTIDE SEQUENCE</scope>
</reference>
<organism evidence="1">
    <name type="scientific">hydrothermal vent metagenome</name>
    <dbReference type="NCBI Taxonomy" id="652676"/>
    <lineage>
        <taxon>unclassified sequences</taxon>
        <taxon>metagenomes</taxon>
        <taxon>ecological metagenomes</taxon>
    </lineage>
</organism>
<protein>
    <submittedName>
        <fullName evidence="1">Uncharacterized protein</fullName>
    </submittedName>
</protein>
<name>A0A3B0ZD44_9ZZZZ</name>
<evidence type="ECO:0000313" key="1">
    <source>
        <dbReference type="EMBL" id="VAW85377.1"/>
    </source>
</evidence>
<accession>A0A3B0ZD44</accession>
<gene>
    <name evidence="1" type="ORF">MNBD_GAMMA16-1660</name>
</gene>
<dbReference type="EMBL" id="UOFO01000070">
    <property type="protein sequence ID" value="VAW85377.1"/>
    <property type="molecule type" value="Genomic_DNA"/>
</dbReference>
<dbReference type="AlphaFoldDB" id="A0A3B0ZD44"/>